<sequence>MPADPLTVRRCGSPASMATSIRAITHRREAPHGIHRFG</sequence>
<reference evidence="1" key="1">
    <citation type="submission" date="2020-02" db="EMBL/GenBank/DDBJ databases">
        <authorList>
            <person name="Meier V. D."/>
        </authorList>
    </citation>
    <scope>NUCLEOTIDE SEQUENCE</scope>
    <source>
        <strain evidence="1">AVDCRST_MAG90</strain>
    </source>
</reference>
<proteinExistence type="predicted"/>
<accession>A0A6J4MJV7</accession>
<gene>
    <name evidence="1" type="ORF">AVDCRST_MAG90-3254</name>
</gene>
<evidence type="ECO:0000313" key="1">
    <source>
        <dbReference type="EMBL" id="CAA9361396.1"/>
    </source>
</evidence>
<protein>
    <submittedName>
        <fullName evidence="1">Uncharacterized protein</fullName>
    </submittedName>
</protein>
<dbReference type="AlphaFoldDB" id="A0A6J4MJV7"/>
<name>A0A6J4MJV7_9HYPH</name>
<organism evidence="1">
    <name type="scientific">uncultured Microvirga sp</name>
    <dbReference type="NCBI Taxonomy" id="412392"/>
    <lineage>
        <taxon>Bacteria</taxon>
        <taxon>Pseudomonadati</taxon>
        <taxon>Pseudomonadota</taxon>
        <taxon>Alphaproteobacteria</taxon>
        <taxon>Hyphomicrobiales</taxon>
        <taxon>Methylobacteriaceae</taxon>
        <taxon>Microvirga</taxon>
        <taxon>environmental samples</taxon>
    </lineage>
</organism>
<dbReference type="EMBL" id="CADCUC010000636">
    <property type="protein sequence ID" value="CAA9361396.1"/>
    <property type="molecule type" value="Genomic_DNA"/>
</dbReference>